<dbReference type="SUPFAM" id="SSF82185">
    <property type="entry name" value="Histone H3 K4-specific methyltransferase SET7/9 N-terminal domain"/>
    <property type="match status" value="1"/>
</dbReference>
<keyword evidence="2" id="KW-1185">Reference proteome</keyword>
<sequence>MDNSKHKKIYDLYDEDGNLYGRRMIEINKLNRKRKIYYNNWKLCKKGIFKKGKLNGEGEVYYENGKEYYPNGILKYEGQFKKGLKKSTGKSYNTESVFW</sequence>
<proteinExistence type="predicted"/>
<comment type="caution">
    <text evidence="1">The sequence shown here is derived from an EMBL/GenBank/DDBJ whole genome shotgun (WGS) entry which is preliminary data.</text>
</comment>
<protein>
    <recommendedName>
        <fullName evidence="3">MORN repeat variant</fullName>
    </recommendedName>
</protein>
<reference evidence="1" key="1">
    <citation type="submission" date="2021-11" db="EMBL/GenBank/DDBJ databases">
        <authorList>
            <person name="Qingchun L."/>
            <person name="Dong Z."/>
            <person name="Zongwei Q."/>
            <person name="Jia Z."/>
            <person name="Duotao L."/>
        </authorList>
    </citation>
    <scope>NUCLEOTIDE SEQUENCE</scope>
    <source>
        <strain evidence="1">WLY-B-L2</strain>
    </source>
</reference>
<gene>
    <name evidence="1" type="ORF">LN736_17865</name>
</gene>
<accession>A0ABS8NA50</accession>
<organism evidence="1 2">
    <name type="scientific">Clostridium aromativorans</name>
    <dbReference type="NCBI Taxonomy" id="2836848"/>
    <lineage>
        <taxon>Bacteria</taxon>
        <taxon>Bacillati</taxon>
        <taxon>Bacillota</taxon>
        <taxon>Clostridia</taxon>
        <taxon>Eubacteriales</taxon>
        <taxon>Clostridiaceae</taxon>
        <taxon>Clostridium</taxon>
    </lineage>
</organism>
<name>A0ABS8NA50_9CLOT</name>
<evidence type="ECO:0008006" key="3">
    <source>
        <dbReference type="Google" id="ProtNLM"/>
    </source>
</evidence>
<dbReference type="RefSeq" id="WP_229982132.1">
    <property type="nucleotide sequence ID" value="NZ_JAJJPB010000044.1"/>
</dbReference>
<evidence type="ECO:0000313" key="1">
    <source>
        <dbReference type="EMBL" id="MCC9296706.1"/>
    </source>
</evidence>
<dbReference type="EMBL" id="JAJJPB010000044">
    <property type="protein sequence ID" value="MCC9296706.1"/>
    <property type="molecule type" value="Genomic_DNA"/>
</dbReference>
<evidence type="ECO:0000313" key="2">
    <source>
        <dbReference type="Proteomes" id="UP001165422"/>
    </source>
</evidence>
<dbReference type="Gene3D" id="3.90.930.1">
    <property type="match status" value="1"/>
</dbReference>
<dbReference type="Proteomes" id="UP001165422">
    <property type="component" value="Unassembled WGS sequence"/>
</dbReference>